<feature type="disulfide bond" evidence="15">
    <location>
        <begin position="826"/>
        <end position="835"/>
    </location>
</feature>
<dbReference type="InterPro" id="IPR001791">
    <property type="entry name" value="Laminin_G"/>
</dbReference>
<evidence type="ECO:0000256" key="14">
    <source>
        <dbReference type="PROSITE-ProRule" id="PRU00122"/>
    </source>
</evidence>
<dbReference type="GO" id="GO:0006950">
    <property type="term" value="P:response to stress"/>
    <property type="evidence" value="ECO:0007669"/>
    <property type="project" value="UniProtKB-ARBA"/>
</dbReference>
<dbReference type="PROSITE" id="PS51117">
    <property type="entry name" value="LAMININ_NTER"/>
    <property type="match status" value="1"/>
</dbReference>
<feature type="domain" description="Laminin G" evidence="19">
    <location>
        <begin position="2722"/>
        <end position="2914"/>
    </location>
</feature>
<dbReference type="GO" id="GO:0071711">
    <property type="term" value="P:basement membrane organization"/>
    <property type="evidence" value="ECO:0007669"/>
    <property type="project" value="UniProtKB-ARBA"/>
</dbReference>
<dbReference type="FunFam" id="2.10.25.10:FF:000069">
    <property type="entry name" value="Laminin subunit alpha 1"/>
    <property type="match status" value="1"/>
</dbReference>
<dbReference type="GO" id="GO:0030155">
    <property type="term" value="P:regulation of cell adhesion"/>
    <property type="evidence" value="ECO:0007669"/>
    <property type="project" value="InterPro"/>
</dbReference>
<dbReference type="Pfam" id="PF06009">
    <property type="entry name" value="Laminin_II"/>
    <property type="match status" value="1"/>
</dbReference>
<dbReference type="FunFam" id="2.10.25.10:FF:000034">
    <property type="entry name" value="Laminin subunit alpha 3"/>
    <property type="match status" value="1"/>
</dbReference>
<feature type="disulfide bond" evidence="15">
    <location>
        <begin position="723"/>
        <end position="732"/>
    </location>
</feature>
<accession>A0A195CDA0</accession>
<feature type="disulfide bond" evidence="15">
    <location>
        <begin position="588"/>
        <end position="597"/>
    </location>
</feature>
<dbReference type="Proteomes" id="UP000078542">
    <property type="component" value="Unassembled WGS sequence"/>
</dbReference>
<dbReference type="InterPro" id="IPR013320">
    <property type="entry name" value="ConA-like_dom_sf"/>
</dbReference>
<dbReference type="FunFam" id="2.10.25.10:FF:000082">
    <property type="entry name" value="Laminin subunit alpha 1"/>
    <property type="match status" value="2"/>
</dbReference>
<feature type="domain" description="Laminin EGF-like" evidence="20">
    <location>
        <begin position="2115"/>
        <end position="2162"/>
    </location>
</feature>
<keyword evidence="10 15" id="KW-1015">Disulfide bond</keyword>
<dbReference type="InterPro" id="IPR010307">
    <property type="entry name" value="Laminin_dom_II"/>
</dbReference>
<feature type="disulfide bond" evidence="15">
    <location>
        <begin position="1879"/>
        <end position="1888"/>
    </location>
</feature>
<dbReference type="Gene3D" id="2.60.120.260">
    <property type="entry name" value="Galactose-binding domain-like"/>
    <property type="match status" value="2"/>
</dbReference>
<evidence type="ECO:0000256" key="15">
    <source>
        <dbReference type="PROSITE-ProRule" id="PRU00460"/>
    </source>
</evidence>
<feature type="disulfide bond" evidence="15">
    <location>
        <begin position="521"/>
        <end position="533"/>
    </location>
</feature>
<dbReference type="PANTHER" id="PTHR10574:SF406">
    <property type="entry name" value="LAMININ SUBUNIT ALPHA 5"/>
    <property type="match status" value="1"/>
</dbReference>
<dbReference type="CDD" id="cd00055">
    <property type="entry name" value="EGF_Lam"/>
    <property type="match status" value="22"/>
</dbReference>
<feature type="domain" description="Laminin EGF-like" evidence="20">
    <location>
        <begin position="704"/>
        <end position="752"/>
    </location>
</feature>
<keyword evidence="12" id="KW-0966">Cell projection</keyword>
<feature type="disulfide bond" evidence="15">
    <location>
        <begin position="615"/>
        <end position="632"/>
    </location>
</feature>
<name>A0A195CDA0_9HYME</name>
<feature type="disulfide bond" evidence="15">
    <location>
        <begin position="2040"/>
        <end position="2049"/>
    </location>
</feature>
<evidence type="ECO:0000256" key="17">
    <source>
        <dbReference type="SAM" id="Phobius"/>
    </source>
</evidence>
<dbReference type="Gene3D" id="2.10.25.10">
    <property type="entry name" value="Laminin"/>
    <property type="match status" value="21"/>
</dbReference>
<dbReference type="GO" id="GO:0009887">
    <property type="term" value="P:animal organ morphogenesis"/>
    <property type="evidence" value="ECO:0007669"/>
    <property type="project" value="TreeGrafter"/>
</dbReference>
<dbReference type="InterPro" id="IPR000742">
    <property type="entry name" value="EGF"/>
</dbReference>
<dbReference type="InterPro" id="IPR050440">
    <property type="entry name" value="Laminin/Netrin_ECM"/>
</dbReference>
<feature type="domain" description="Laminin EGF-like" evidence="20">
    <location>
        <begin position="613"/>
        <end position="658"/>
    </location>
</feature>
<dbReference type="GO" id="GO:0016477">
    <property type="term" value="P:cell migration"/>
    <property type="evidence" value="ECO:0007669"/>
    <property type="project" value="UniProtKB-ARBA"/>
</dbReference>
<evidence type="ECO:0000259" key="20">
    <source>
        <dbReference type="PROSITE" id="PS50027"/>
    </source>
</evidence>
<feature type="domain" description="Laminin EGF-like" evidence="20">
    <location>
        <begin position="1968"/>
        <end position="2020"/>
    </location>
</feature>
<evidence type="ECO:0000256" key="12">
    <source>
        <dbReference type="ARBA" id="ARBA00023273"/>
    </source>
</evidence>
<feature type="domain" description="Laminin EGF-like" evidence="20">
    <location>
        <begin position="521"/>
        <end position="566"/>
    </location>
</feature>
<evidence type="ECO:0000313" key="23">
    <source>
        <dbReference type="EMBL" id="KYM98053.1"/>
    </source>
</evidence>
<keyword evidence="17" id="KW-0812">Transmembrane</keyword>
<feature type="domain" description="Laminin EGF-like" evidence="20">
    <location>
        <begin position="659"/>
        <end position="703"/>
    </location>
</feature>
<dbReference type="FunFam" id="2.10.25.10:FF:000074">
    <property type="entry name" value="Laminin subunit alpha"/>
    <property type="match status" value="1"/>
</dbReference>
<feature type="disulfide bond" evidence="15">
    <location>
        <begin position="567"/>
        <end position="579"/>
    </location>
</feature>
<dbReference type="FunFam" id="2.10.25.10:FF:000011">
    <property type="entry name" value="Cadherin EGF LAG seven-pass G-type receptor"/>
    <property type="match status" value="1"/>
</dbReference>
<dbReference type="SUPFAM" id="SSF57196">
    <property type="entry name" value="EGF/Laminin"/>
    <property type="match status" value="21"/>
</dbReference>
<dbReference type="GO" id="GO:0030334">
    <property type="term" value="P:regulation of cell migration"/>
    <property type="evidence" value="ECO:0007669"/>
    <property type="project" value="InterPro"/>
</dbReference>
<dbReference type="Pfam" id="PF00052">
    <property type="entry name" value="Laminin_B"/>
    <property type="match status" value="1"/>
</dbReference>
<protein>
    <submittedName>
        <fullName evidence="23">Laminin subunit alpha</fullName>
    </submittedName>
</protein>
<feature type="domain" description="Laminin IV type A" evidence="21">
    <location>
        <begin position="1644"/>
        <end position="1826"/>
    </location>
</feature>
<dbReference type="InterPro" id="IPR000034">
    <property type="entry name" value="Laminin_IV"/>
</dbReference>
<dbReference type="PROSITE" id="PS01248">
    <property type="entry name" value="EGF_LAM_1"/>
    <property type="match status" value="8"/>
</dbReference>
<evidence type="ECO:0000256" key="2">
    <source>
        <dbReference type="ARBA" id="ARBA00004316"/>
    </source>
</evidence>
<evidence type="ECO:0000259" key="22">
    <source>
        <dbReference type="PROSITE" id="PS51117"/>
    </source>
</evidence>
<feature type="transmembrane region" description="Helical" evidence="17">
    <location>
        <begin position="168"/>
        <end position="190"/>
    </location>
</feature>
<feature type="disulfide bond" evidence="15">
    <location>
        <begin position="2088"/>
        <end position="2097"/>
    </location>
</feature>
<evidence type="ECO:0000256" key="5">
    <source>
        <dbReference type="ARBA" id="ARBA00022729"/>
    </source>
</evidence>
<keyword evidence="17" id="KW-0472">Membrane</keyword>
<feature type="chain" id="PRO_5008269943" evidence="18">
    <location>
        <begin position="20"/>
        <end position="3745"/>
    </location>
</feature>
<dbReference type="CDD" id="cd00110">
    <property type="entry name" value="LamG"/>
    <property type="match status" value="5"/>
</dbReference>
<dbReference type="FunFam" id="2.10.25.10:FF:000090">
    <property type="entry name" value="laminin subunit alpha"/>
    <property type="match status" value="1"/>
</dbReference>
<feature type="domain" description="Laminin EGF-like" evidence="20">
    <location>
        <begin position="2021"/>
        <end position="2067"/>
    </location>
</feature>
<dbReference type="GO" id="GO:0061564">
    <property type="term" value="P:axon development"/>
    <property type="evidence" value="ECO:0007669"/>
    <property type="project" value="UniProtKB-ARBA"/>
</dbReference>
<dbReference type="GO" id="GO:0045995">
    <property type="term" value="P:regulation of embryonic development"/>
    <property type="evidence" value="ECO:0007669"/>
    <property type="project" value="InterPro"/>
</dbReference>
<dbReference type="FunFam" id="2.10.25.10:FF:000106">
    <property type="entry name" value="Heparan sulfate proteoglycan 2"/>
    <property type="match status" value="1"/>
</dbReference>
<dbReference type="Pfam" id="PF00054">
    <property type="entry name" value="Laminin_G_1"/>
    <property type="match status" value="1"/>
</dbReference>
<dbReference type="Gene3D" id="2.60.120.200">
    <property type="match status" value="5"/>
</dbReference>
<feature type="disulfide bond" evidence="15">
    <location>
        <begin position="1457"/>
        <end position="1466"/>
    </location>
</feature>
<feature type="domain" description="Laminin EGF-like" evidence="20">
    <location>
        <begin position="1436"/>
        <end position="1481"/>
    </location>
</feature>
<dbReference type="SMART" id="SM00181">
    <property type="entry name" value="EGF"/>
    <property type="match status" value="10"/>
</dbReference>
<evidence type="ECO:0000256" key="13">
    <source>
        <dbReference type="ARBA" id="ARBA00023292"/>
    </source>
</evidence>
<dbReference type="SMART" id="SM00282">
    <property type="entry name" value="LamG"/>
    <property type="match status" value="5"/>
</dbReference>
<feature type="disulfide bond" evidence="15">
    <location>
        <begin position="679"/>
        <end position="688"/>
    </location>
</feature>
<feature type="disulfide bond" evidence="15">
    <location>
        <begin position="1436"/>
        <end position="1448"/>
    </location>
</feature>
<comment type="subcellular location">
    <subcellularLocation>
        <location evidence="2">Cell projection</location>
    </subcellularLocation>
    <subcellularLocation>
        <location evidence="1">Secreted</location>
        <location evidence="1">Extracellular space</location>
        <location evidence="1">Extracellular matrix</location>
        <location evidence="1">Basement membrane</location>
    </subcellularLocation>
</comment>
<feature type="disulfide bond" evidence="14">
    <location>
        <begin position="3715"/>
        <end position="3742"/>
    </location>
</feature>
<proteinExistence type="predicted"/>
<feature type="disulfide bond" evidence="15">
    <location>
        <begin position="1548"/>
        <end position="1557"/>
    </location>
</feature>
<feature type="disulfide bond" evidence="15">
    <location>
        <begin position="2136"/>
        <end position="2145"/>
    </location>
</feature>
<gene>
    <name evidence="23" type="ORF">ALC62_11399</name>
</gene>
<evidence type="ECO:0000256" key="8">
    <source>
        <dbReference type="ARBA" id="ARBA00022889"/>
    </source>
</evidence>
<dbReference type="PROSITE" id="PS51115">
    <property type="entry name" value="LAMININ_IVA"/>
    <property type="match status" value="1"/>
</dbReference>
<dbReference type="InterPro" id="IPR002049">
    <property type="entry name" value="LE_dom"/>
</dbReference>
<feature type="domain" description="Laminin EGF-like" evidence="20">
    <location>
        <begin position="1860"/>
        <end position="1909"/>
    </location>
</feature>
<sequence length="3745" mass="417922">MQLPAIFAGFLLIIRLSRSEILTPPYFNLAEGKEIEASATCGVDTTGPELYCKLVGANADQDEDINLIQGQVCDYCDPENPEKRHPPEYAVDGMETWWQSPPLSRGMKYNEVNLTINLGQALCSRSFANHLLRKIHLHRCNVRTFLLLFLSLSLSLFNNLFLMFFQIFYFFFSFFSSDIFLIMLEIYYSLKFLNFFQEFHVAYVYIRMGNSPRPGLWILEKSKDYGKTWSPWQYFSDSASDCLTYFGVDSHKPITRDDSVICTTEYSKVVPLEGGEIPISILNNRPSAKHYFNSTLLQEWTRATNVRFRFLRTKNLLGHLMSVVRQDPTVTRRYFYSIKDISIGGRCMCNGHADICDIQDPNMPKKLVCRCQHNTCGPQCATCCKGFEQKKWRQSTASQKFICEPCNCFEHSDECIYDPIIDEKHLSLDIYGNYEGGGICQNCKHNTEGINCNRCKPKFYRPWDKPLNATDVCQPCNCDYFYSTGDCSDSNGKCECRKEFTPPNCDSCNYGYFGYPNCLPCQCDLRGTDGYYCEAIDGYCPCKLNYAGHYCNLCAEGYYNFPDCLPCDCNPLGALDDVCDVISGNCTCKNNYGGRTCNICEDGYYNYPFCTYCNCDARGTQPGICDKTDGVCLCKEGYGGVRCDQCTPGYYGYPNCVPCNCSSVGSSSISCDSTGKCSCLANFAGRTCSQCSPGYYKYPECIACNCDHGSIGVSCDGEGKCQCRENFDGIRCEQCKESYYNFPTCEGCNCDPAGIVATFQGCGSLPPGELCQCKERVEGRICNQCKPLYWNLQPYNPDGCEECHCNIPGVIGNIGECDTKTGQCICKPGVTDRGCSRCIDGTYNLQENNLFGCSDCSCDVGGSVNPVCDKQTGQCPCQPRITGLTCKEPLKAHYFPTLHQYQYEAEVGKTLSGSSVRYGFAEDIFPDFSWKGYAEFTTQQREIILGVGIGKSSLYRMVLRYVNPNNESVLGIITIIPDSLSEIEQKFTVNFKPTVRPAFVTVAGPYGNHPLPMVMNPGHWSIKIATEKTFLDYFVLLPSEYYEGGILTQDVNVPCEVGYKGLCRHYGYPNLTRFDSVHGAGGFLSENNVRIPLTEYFTDHETLQEINEDEVPLINNQQEEIHFELRISKPGPHVLVVTYVTPRNEQDTSVLLIEANTVGKGRVTLNPCRYTSTCRQVVTDTYGKVAVMNFSSNYVSLVLTGEPTSNIAIDSIVAIPYHQWSLDYIKPKSICVRKNGKCIQGLFPDAADAKKIEFETSNNILEAEIRPHGIYDNTTKLIYLGDGDMVDIHAKVSEPGDYIFVVQYYQPDHPQFELDVLVQNGKFYEAKVPVPHCPSNSGCRSIIRQIDNNDTRFQLIENFVLTLKEPGRGIWLDYVLVIPADQYNDKILSKLQFDETNEFIKRCGSNHFHINVTEDGFCRDSTFSLTANYNNGALPCNCDGEGSTSFECEKFGGQCPCRPNIIGRRCEVCKTGFYGFPTCRPCNCPTLCERDTGRCICPPRVTGQRCDQCEAGTYGFHPIIGCEECNCSPLGVLDGDLQCDLLDGSCRCKENVVGRQCDRCHAGYSQFPHCERCDCDSRGTTADICDQYTAECFCKANVQGQACDVCREGTFNIQAENTDGCTKCFCFGKTTRCASANLYWTHLMDMAGWELIIPIDKSGNFSNLSTYPVENATTITVSLIANDTFENVIFFSAPDTYLNKKLTSYGGYLNYSVYYSTGPFGKAVSAADVILQGANTTLFYYSDEQPPSFVNFRASVRLVEANFVTSNRLSATREQIMVVLEDLRGIYVRATYWNPSITASLSYVTWDITTEQYSAQYSIPAGSVEQCQCPPNYQGFSCEECAPGYYRIKSGPYGGYCAPCQCNGHATTCDVNTGICQNCKNGTTGNHCEFCEQGYYGNATVGTPTDCLICACPLPVASNNFATGCEVNEEGNKISCDCLPGYYGARCEACAAGYYGNPEVYGDYCKPCECSGNIDTNQIDSCDSITGECLQCLNNTSGEACNLCAPGYFGDAVERKDCRSCVCDNCGMEHCDSYSGQCFCRQNVIGEQCDRCAPNHYGFGTCKGCKSCDCDLASENSQCDGETGQCKCMPGVTGRRCDQCIQGYWNYGRDGCTSCECHTGYSVGVSCDTSTGQCTCLPGVIGEKCDHCPYRHVLIPSQGCFSCGSCTGNLLDVTDELADLVEPISREYNTVAEGYFTNQRLKFINDMVNELYPEVKLLDPSQVNLLPIQEKLKQMEHEVYYHKQQIDFTTEDVNKWKNDSENTLRNMNTLEEDVVHKIDLVNQIVSEVQSLALNIELGTSAKVDNALNEAKEILKRIKDVSFTKFRDDAVDQANQANILISEMQQYSFPASNLSFAVTDLNIRIKNVSVKMDDLLDTVQLAQNTASIADKLNRENRIAVQSGNLDVVKNSTAEAREDLEAGEQLKNNASDFLNHAKTNLDLLRTNTDSDVIDRLNNTIALNDEMLIDLADPVQKAHAHAAYLHDRSLELDSLLTDTRNTNAVRAVSAYRDIETAIQTAKDAADNAIIAADNATTLTDGLEEKMLDSRNECFKLLAAAQFALTKTTGQPENDLRDARNNATLIENQNKRNKELLDSIDKTLDNIPSQSSSVAHDAMNQAMNVEHNIKNAIDDMNDIVNEIPEDLRETKQLSKNTSETIREISQANKQLDGVYKVMPNINSLLNSLNDNQKSIDATGNDLQSKIEALRNKIANARELANRFKTGLTFYRNTTLELKNPESLPLLSTSTKISLYFRTNKTNGFLLYLGNEEKSKLPRSKAHDFMALLIENGYPVLIVDLGSGPEKINHNKFVSDNVWRQIIIDRTGKNVKLIVREDIGEGKDILYEKERVLSGPYYIFNVDQEHSKLFVGGYPSSFRIQNAVTASSFEGEMEELMIGDIPVSFWNFVDGENNQKSALERDKLINFAPSRGYRFDRHGYAILSKKSSQITPDTRKFIIKLSFKTFVEDGLIYLMGKGRQFLSLEMRNGQLLYQYDLGEGTIVLRSSDKYNDGNWHTLEAIRQDTMGALKVDDHTVASSQERGTTKPLVTSDHIYFGGYPPNAKHPYDSVINNGFEGCIDDVVILDTSVDLTRNVQAFGVMPGCPVRFASLVSFEKNTPGYVRWRNLASDGLQVNFKFKTLASDGLIFYATNDDRQNAATSYLSLVDGQLVFTSQGEELRTSPSDVKFNDNEWHVVTATHDQSGLSLDIDDTKNYSTDSAPPPLHFLYGNLYIGGLPSNFNLDDPKIVPFVGCIGDTTLNSEIIINFANTTERPHAFLGKCKGISPSIVEPEFLPPLLPSEGLEDIVESSTQIKTNYFLLDIIEVDVDKDEKEEEEPELEGRINVDKYDFTTTTTTQRPSSLTEQPETIDKCHLPYYPAIDPDLENAWRFGTIRNSRLEYRTLNGRYKDDYDFQIDIKTMADDGIIFYTSDLSKQDLIAVYMLGGKIHYKFDCGSGPALLVSDKMINNNQWHIIIFKRDGNYGQLIVDDEEAVTGYSLGHTTAINVNPPFFVAGVLPEISRLQRYNNFFLFQGLNKTFSGCLGNFMMNGQLVGEPSEKIGVIPCSKRVEPGLFFFPGNGSNLFKAVDRFNVDRTVDIQMDIKPRSTSGHLLSVHGKRDYLVLEMINGTVKFLIKTQKGSIETAFEPTKPNSLCDGHWHNIRAVKQKNAVLLSVDHKPAPPGIGGKNVARVLSKHPIFIGGHPMLGRRLRGSTSQTQYVGCINNILINMRPVSIRPERAYGQVITGVCPTI</sequence>
<evidence type="ECO:0000256" key="7">
    <source>
        <dbReference type="ARBA" id="ARBA00022869"/>
    </source>
</evidence>
<feature type="domain" description="Laminin EGF-like" evidence="20">
    <location>
        <begin position="1573"/>
        <end position="1623"/>
    </location>
</feature>
<evidence type="ECO:0000256" key="3">
    <source>
        <dbReference type="ARBA" id="ARBA00022525"/>
    </source>
</evidence>
<feature type="disulfide bond" evidence="15">
    <location>
        <begin position="1575"/>
        <end position="1592"/>
    </location>
</feature>
<feature type="domain" description="Laminin EGF-like" evidence="20">
    <location>
        <begin position="567"/>
        <end position="612"/>
    </location>
</feature>
<dbReference type="EMBL" id="KQ978023">
    <property type="protein sequence ID" value="KYM98053.1"/>
    <property type="molecule type" value="Genomic_DNA"/>
</dbReference>
<keyword evidence="24" id="KW-1185">Reference proteome</keyword>
<dbReference type="GO" id="GO:0009888">
    <property type="term" value="P:tissue development"/>
    <property type="evidence" value="ECO:0007669"/>
    <property type="project" value="TreeGrafter"/>
</dbReference>
<feature type="domain" description="Laminin EGF-like" evidence="20">
    <location>
        <begin position="1482"/>
        <end position="1524"/>
    </location>
</feature>
<dbReference type="PROSITE" id="PS50027">
    <property type="entry name" value="EGF_LAM_2"/>
    <property type="match status" value="15"/>
</dbReference>
<feature type="domain" description="Laminin EGF-like" evidence="20">
    <location>
        <begin position="803"/>
        <end position="855"/>
    </location>
</feature>
<feature type="coiled-coil region" evidence="16">
    <location>
        <begin position="2695"/>
        <end position="2722"/>
    </location>
</feature>
<dbReference type="Pfam" id="PF00055">
    <property type="entry name" value="Laminin_N"/>
    <property type="match status" value="2"/>
</dbReference>
<reference evidence="23 24" key="1">
    <citation type="submission" date="2016-03" db="EMBL/GenBank/DDBJ databases">
        <title>Cyphomyrmex costatus WGS genome.</title>
        <authorList>
            <person name="Nygaard S."/>
            <person name="Hu H."/>
            <person name="Boomsma J."/>
            <person name="Zhang G."/>
        </authorList>
    </citation>
    <scope>NUCLEOTIDE SEQUENCE [LARGE SCALE GENOMIC DNA]</scope>
    <source>
        <strain evidence="23">MS0001</strain>
        <tissue evidence="23">Whole body</tissue>
    </source>
</reference>
<dbReference type="CDD" id="cd02795">
    <property type="entry name" value="CBM6-CBM35-CBM36_like"/>
    <property type="match status" value="1"/>
</dbReference>
<feature type="disulfide bond" evidence="15">
    <location>
        <begin position="542"/>
        <end position="551"/>
    </location>
</feature>
<keyword evidence="4" id="KW-0272">Extracellular matrix</keyword>
<evidence type="ECO:0000259" key="21">
    <source>
        <dbReference type="PROSITE" id="PS51115"/>
    </source>
</evidence>
<dbReference type="SMART" id="SM00281">
    <property type="entry name" value="LamB"/>
    <property type="match status" value="1"/>
</dbReference>
<feature type="disulfide bond" evidence="15">
    <location>
        <begin position="1594"/>
        <end position="1603"/>
    </location>
</feature>
<feature type="disulfide bond" evidence="15">
    <location>
        <begin position="613"/>
        <end position="625"/>
    </location>
</feature>
<feature type="transmembrane region" description="Helical" evidence="17">
    <location>
        <begin position="142"/>
        <end position="161"/>
    </location>
</feature>
<dbReference type="FunFam" id="2.10.25.10:FF:000388">
    <property type="entry name" value="Laminin subunit alpha"/>
    <property type="match status" value="1"/>
</dbReference>
<feature type="domain" description="Laminin EGF-like" evidence="20">
    <location>
        <begin position="1525"/>
        <end position="1572"/>
    </location>
</feature>
<keyword evidence="8" id="KW-0130">Cell adhesion</keyword>
<evidence type="ECO:0000256" key="16">
    <source>
        <dbReference type="SAM" id="Coils"/>
    </source>
</evidence>
<feature type="disulfide bond" evidence="15">
    <location>
        <begin position="1497"/>
        <end position="1506"/>
    </location>
</feature>
<dbReference type="FunFam" id="2.10.25.10:FF:000083">
    <property type="entry name" value="Laminin subunit alpha"/>
    <property type="match status" value="1"/>
</dbReference>
<evidence type="ECO:0000256" key="4">
    <source>
        <dbReference type="ARBA" id="ARBA00022530"/>
    </source>
</evidence>
<dbReference type="Pfam" id="PF24973">
    <property type="entry name" value="EGF_LMN_ATRN"/>
    <property type="match status" value="1"/>
</dbReference>
<feature type="disulfide bond" evidence="15">
    <location>
        <begin position="569"/>
        <end position="586"/>
    </location>
</feature>
<dbReference type="SUPFAM" id="SSF49899">
    <property type="entry name" value="Concanavalin A-like lectins/glucanases"/>
    <property type="match status" value="5"/>
</dbReference>
<feature type="domain" description="Laminin EGF-like" evidence="20">
    <location>
        <begin position="2068"/>
        <end position="2114"/>
    </location>
</feature>
<dbReference type="InterPro" id="IPR008211">
    <property type="entry name" value="Laminin_N"/>
</dbReference>
<feature type="disulfide bond" evidence="15">
    <location>
        <begin position="523"/>
        <end position="540"/>
    </location>
</feature>
<dbReference type="PANTHER" id="PTHR10574">
    <property type="entry name" value="NETRIN/LAMININ-RELATED"/>
    <property type="match status" value="1"/>
</dbReference>
<dbReference type="FunFam" id="2.60.120.200:FF:000160">
    <property type="entry name" value="Laminin subunit alpha-3"/>
    <property type="match status" value="1"/>
</dbReference>
<dbReference type="FunFam" id="2.10.25.10:FF:000033">
    <property type="entry name" value="Laminin subunit alpha 2"/>
    <property type="match status" value="1"/>
</dbReference>
<dbReference type="GO" id="GO:0034446">
    <property type="term" value="P:substrate adhesion-dependent cell spreading"/>
    <property type="evidence" value="ECO:0007669"/>
    <property type="project" value="UniProtKB-ARBA"/>
</dbReference>
<evidence type="ECO:0000256" key="11">
    <source>
        <dbReference type="ARBA" id="ARBA00023180"/>
    </source>
</evidence>
<dbReference type="FunFam" id="2.10.25.10:FF:000407">
    <property type="entry name" value="Laminin subunit alpha-3"/>
    <property type="match status" value="1"/>
</dbReference>
<keyword evidence="9 16" id="KW-0175">Coiled coil</keyword>
<evidence type="ECO:0000259" key="19">
    <source>
        <dbReference type="PROSITE" id="PS50025"/>
    </source>
</evidence>
<feature type="disulfide bond" evidence="15">
    <location>
        <begin position="2117"/>
        <end position="2134"/>
    </location>
</feature>
<keyword evidence="5 18" id="KW-0732">Signal</keyword>
<feature type="domain" description="Laminin G" evidence="19">
    <location>
        <begin position="2925"/>
        <end position="3099"/>
    </location>
</feature>
<dbReference type="Pfam" id="PF00053">
    <property type="entry name" value="EGF_laminin"/>
    <property type="match status" value="19"/>
</dbReference>
<dbReference type="SMART" id="SM00180">
    <property type="entry name" value="EGF_Lam"/>
    <property type="match status" value="22"/>
</dbReference>
<evidence type="ECO:0000313" key="24">
    <source>
        <dbReference type="Proteomes" id="UP000078542"/>
    </source>
</evidence>
<evidence type="ECO:0000256" key="6">
    <source>
        <dbReference type="ARBA" id="ARBA00022737"/>
    </source>
</evidence>
<dbReference type="FunFam" id="2.10.25.10:FF:000224">
    <property type="entry name" value="Usherin"/>
    <property type="match status" value="1"/>
</dbReference>
<feature type="coiled-coil region" evidence="16">
    <location>
        <begin position="2572"/>
        <end position="2638"/>
    </location>
</feature>
<dbReference type="FunFam" id="2.10.25.10:FF:000051">
    <property type="entry name" value="Laminin subunit alpha 4"/>
    <property type="match status" value="1"/>
</dbReference>
<evidence type="ECO:0000256" key="10">
    <source>
        <dbReference type="ARBA" id="ARBA00023157"/>
    </source>
</evidence>
<feature type="disulfide bond" evidence="15">
    <location>
        <begin position="1573"/>
        <end position="1585"/>
    </location>
</feature>
<dbReference type="GO" id="GO:0042995">
    <property type="term" value="C:cell projection"/>
    <property type="evidence" value="ECO:0007669"/>
    <property type="project" value="UniProtKB-SubCell"/>
</dbReference>
<feature type="domain" description="Laminin G" evidence="19">
    <location>
        <begin position="3382"/>
        <end position="3559"/>
    </location>
</feature>
<dbReference type="STRING" id="456900.A0A195CDA0"/>
<evidence type="ECO:0000256" key="18">
    <source>
        <dbReference type="SAM" id="SignalP"/>
    </source>
</evidence>
<dbReference type="GO" id="GO:0005102">
    <property type="term" value="F:signaling receptor binding"/>
    <property type="evidence" value="ECO:0007669"/>
    <property type="project" value="InterPro"/>
</dbReference>
<feature type="domain" description="Laminin N-terminal" evidence="22">
    <location>
        <begin position="18"/>
        <end position="346"/>
    </location>
</feature>
<keyword evidence="17" id="KW-1133">Transmembrane helix</keyword>
<evidence type="ECO:0000256" key="1">
    <source>
        <dbReference type="ARBA" id="ARBA00004302"/>
    </source>
</evidence>
<feature type="disulfide bond" evidence="15">
    <location>
        <begin position="2115"/>
        <end position="2127"/>
    </location>
</feature>
<feature type="disulfide bond" evidence="15">
    <location>
        <begin position="1438"/>
        <end position="1455"/>
    </location>
</feature>
<evidence type="ECO:0000256" key="9">
    <source>
        <dbReference type="ARBA" id="ARBA00023054"/>
    </source>
</evidence>
<feature type="disulfide bond" evidence="15">
    <location>
        <begin position="634"/>
        <end position="643"/>
    </location>
</feature>
<dbReference type="Pfam" id="PF02210">
    <property type="entry name" value="Laminin_G_2"/>
    <property type="match status" value="4"/>
</dbReference>
<feature type="domain" description="Laminin G" evidence="19">
    <location>
        <begin position="3565"/>
        <end position="3742"/>
    </location>
</feature>
<dbReference type="InterPro" id="IPR056863">
    <property type="entry name" value="LMN_ATRN_NET-like_EGF"/>
</dbReference>
<keyword evidence="6" id="KW-0677">Repeat</keyword>
<organism evidence="23 24">
    <name type="scientific">Cyphomyrmex costatus</name>
    <dbReference type="NCBI Taxonomy" id="456900"/>
    <lineage>
        <taxon>Eukaryota</taxon>
        <taxon>Metazoa</taxon>
        <taxon>Ecdysozoa</taxon>
        <taxon>Arthropoda</taxon>
        <taxon>Hexapoda</taxon>
        <taxon>Insecta</taxon>
        <taxon>Pterygota</taxon>
        <taxon>Neoptera</taxon>
        <taxon>Endopterygota</taxon>
        <taxon>Hymenoptera</taxon>
        <taxon>Apocrita</taxon>
        <taxon>Aculeata</taxon>
        <taxon>Formicoidea</taxon>
        <taxon>Formicidae</taxon>
        <taxon>Myrmicinae</taxon>
        <taxon>Cyphomyrmex</taxon>
    </lineage>
</organism>
<dbReference type="GO" id="GO:0005604">
    <property type="term" value="C:basement membrane"/>
    <property type="evidence" value="ECO:0007669"/>
    <property type="project" value="UniProtKB-SubCell"/>
</dbReference>
<comment type="caution">
    <text evidence="15">Lacks conserved residue(s) required for the propagation of feature annotation.</text>
</comment>
<dbReference type="PRINTS" id="PR00011">
    <property type="entry name" value="EGFLAMININ"/>
</dbReference>
<feature type="disulfide bond" evidence="15">
    <location>
        <begin position="2004"/>
        <end position="2018"/>
    </location>
</feature>
<dbReference type="Pfam" id="PF06008">
    <property type="entry name" value="Laminin_I"/>
    <property type="match status" value="1"/>
</dbReference>
<keyword evidence="7" id="KW-0084">Basement membrane</keyword>
<feature type="disulfide bond" evidence="15">
    <location>
        <begin position="659"/>
        <end position="671"/>
    </location>
</feature>
<keyword evidence="13 15" id="KW-0424">Laminin EGF-like domain</keyword>
<keyword evidence="11" id="KW-0325">Glycoprotein</keyword>
<dbReference type="SMART" id="SM00136">
    <property type="entry name" value="LamNT"/>
    <property type="match status" value="1"/>
</dbReference>
<keyword evidence="3" id="KW-0964">Secreted</keyword>
<dbReference type="GO" id="GO:0030054">
    <property type="term" value="C:cell junction"/>
    <property type="evidence" value="ECO:0007669"/>
    <property type="project" value="UniProtKB-ARBA"/>
</dbReference>
<feature type="signal peptide" evidence="18">
    <location>
        <begin position="1"/>
        <end position="19"/>
    </location>
</feature>
<feature type="disulfide bond" evidence="15">
    <location>
        <begin position="1992"/>
        <end position="2001"/>
    </location>
</feature>
<dbReference type="InterPro" id="IPR009254">
    <property type="entry name" value="Laminin_aI"/>
</dbReference>
<feature type="domain" description="Laminin G" evidence="19">
    <location>
        <begin position="3106"/>
        <end position="3276"/>
    </location>
</feature>
<dbReference type="PROSITE" id="PS50025">
    <property type="entry name" value="LAM_G_DOMAIN"/>
    <property type="match status" value="5"/>
</dbReference>